<evidence type="ECO:0000256" key="1">
    <source>
        <dbReference type="SAM" id="MobiDB-lite"/>
    </source>
</evidence>
<feature type="region of interest" description="Disordered" evidence="1">
    <location>
        <begin position="40"/>
        <end position="104"/>
    </location>
</feature>
<feature type="compositionally biased region" description="Basic and acidic residues" evidence="1">
    <location>
        <begin position="47"/>
        <end position="59"/>
    </location>
</feature>
<feature type="signal peptide" evidence="2">
    <location>
        <begin position="1"/>
        <end position="19"/>
    </location>
</feature>
<evidence type="ECO:0000256" key="2">
    <source>
        <dbReference type="SAM" id="SignalP"/>
    </source>
</evidence>
<protein>
    <submittedName>
        <fullName evidence="4">Secreted protein</fullName>
    </submittedName>
</protein>
<organism evidence="3 4">
    <name type="scientific">Steinernema glaseri</name>
    <dbReference type="NCBI Taxonomy" id="37863"/>
    <lineage>
        <taxon>Eukaryota</taxon>
        <taxon>Metazoa</taxon>
        <taxon>Ecdysozoa</taxon>
        <taxon>Nematoda</taxon>
        <taxon>Chromadorea</taxon>
        <taxon>Rhabditida</taxon>
        <taxon>Tylenchina</taxon>
        <taxon>Panagrolaimomorpha</taxon>
        <taxon>Strongyloidoidea</taxon>
        <taxon>Steinernematidae</taxon>
        <taxon>Steinernema</taxon>
    </lineage>
</organism>
<feature type="chain" id="PRO_5009311516" evidence="2">
    <location>
        <begin position="20"/>
        <end position="104"/>
    </location>
</feature>
<reference evidence="4" key="1">
    <citation type="submission" date="2016-11" db="UniProtKB">
        <authorList>
            <consortium name="WormBaseParasite"/>
        </authorList>
    </citation>
    <scope>IDENTIFICATION</scope>
</reference>
<dbReference type="WBParaSite" id="L893_g10995.t1">
    <property type="protein sequence ID" value="L893_g10995.t1"/>
    <property type="gene ID" value="L893_g10995"/>
</dbReference>
<dbReference type="Proteomes" id="UP000095287">
    <property type="component" value="Unplaced"/>
</dbReference>
<accession>A0A1I7XYS7</accession>
<evidence type="ECO:0000313" key="3">
    <source>
        <dbReference type="Proteomes" id="UP000095287"/>
    </source>
</evidence>
<keyword evidence="3" id="KW-1185">Reference proteome</keyword>
<evidence type="ECO:0000313" key="4">
    <source>
        <dbReference type="WBParaSite" id="L893_g10995.t1"/>
    </source>
</evidence>
<sequence length="104" mass="11500">MWNRALLLLSILLVSEVSSMWFGEDRPSVPWWWWRGGWGHGGHHKSRESSESSESGEHGHHGRHGHGHNRHTKTTMAPIATTVIPSGTTPPVTTHNPNTVTPSG</sequence>
<feature type="compositionally biased region" description="Low complexity" evidence="1">
    <location>
        <begin position="89"/>
        <end position="104"/>
    </location>
</feature>
<dbReference type="AlphaFoldDB" id="A0A1I7XYS7"/>
<proteinExistence type="predicted"/>
<feature type="compositionally biased region" description="Basic residues" evidence="1">
    <location>
        <begin position="60"/>
        <end position="73"/>
    </location>
</feature>
<name>A0A1I7XYS7_9BILA</name>
<keyword evidence="2" id="KW-0732">Signal</keyword>